<protein>
    <recommendedName>
        <fullName evidence="10">Arginine--tRNA ligase</fullName>
        <ecNumber evidence="10">6.1.1.19</ecNumber>
    </recommendedName>
    <alternativeName>
        <fullName evidence="10">Arginyl-tRNA synthetase</fullName>
        <shortName evidence="10">ArgRS</shortName>
    </alternativeName>
</protein>
<evidence type="ECO:0000259" key="14">
    <source>
        <dbReference type="SMART" id="SM01016"/>
    </source>
</evidence>
<evidence type="ECO:0000256" key="10">
    <source>
        <dbReference type="HAMAP-Rule" id="MF_00123"/>
    </source>
</evidence>
<dbReference type="CDD" id="cd07956">
    <property type="entry name" value="Anticodon_Ia_Arg"/>
    <property type="match status" value="1"/>
</dbReference>
<dbReference type="InterPro" id="IPR008909">
    <property type="entry name" value="DALR_anticod-bd"/>
</dbReference>
<evidence type="ECO:0000256" key="7">
    <source>
        <dbReference type="ARBA" id="ARBA00022917"/>
    </source>
</evidence>
<dbReference type="Gene3D" id="3.40.50.620">
    <property type="entry name" value="HUPs"/>
    <property type="match status" value="1"/>
</dbReference>
<dbReference type="SMART" id="SM00836">
    <property type="entry name" value="DALR_1"/>
    <property type="match status" value="1"/>
</dbReference>
<feature type="coiled-coil region" evidence="12">
    <location>
        <begin position="237"/>
        <end position="264"/>
    </location>
</feature>
<evidence type="ECO:0000256" key="9">
    <source>
        <dbReference type="ARBA" id="ARBA00049339"/>
    </source>
</evidence>
<dbReference type="OrthoDB" id="9805987at2"/>
<dbReference type="InterPro" id="IPR014729">
    <property type="entry name" value="Rossmann-like_a/b/a_fold"/>
</dbReference>
<sequence length="653" mass="72550">MNVLKQLRDQFESALNSYTDDAPQFAAMIKPAGDPKFGDYQANCAMPLGKQVGKNPRELAAELVASVDLDELCEPLEVAGPGFINLKLRDEWLETAVNNLVNDERLGVEPVAQPRNFIVDYSAPNVAKPMHVGHLRSTVIGAALYRILCSLGHNVVGDNHIGDWGTQFGMIIYGYKHFLDQSAYEEAPVLELSRLYRLVNQLSDYHAAATQLPQLRETLAEREATLTAAQQDADPKDKKAKKAVKQLTNQVVGLQDKIKVAESKIATVGGDATLKALADADPQIATAARNETAKLHAGDAENRALWDQFIPLCLEALQSVYDRIEIHFDKSLGESFYQPMLADVVADLQAKGIARESEAAICAFVEGFDAPFIVRKTDGAFTYATTDLATVKYRIEELKADSIIYVVDARQGEHFKLLFETVRKWGYDQTELQHVSFGTILGDDRRPFKTRSGDTVGLESLLDESIAKAYTIVSDNDDAKPNGAELDEPERRRIAEIVGLGGIKYADLHHNRDSDYVFNWDKMLATTGDTATYIQYAFARVCGILRRAEVDRESLRQSGAVIRLSHESERLLILSLLRFPEALTQAAAEYRPNYLTEYLFKTAGVFSGFFEHCPVVNAETDDLRNSRLLLCDLTARVIAQGLELLGIHTSERM</sequence>
<evidence type="ECO:0000256" key="3">
    <source>
        <dbReference type="ARBA" id="ARBA00022490"/>
    </source>
</evidence>
<dbReference type="GO" id="GO:0006420">
    <property type="term" value="P:arginyl-tRNA aminoacylation"/>
    <property type="evidence" value="ECO:0007669"/>
    <property type="project" value="UniProtKB-UniRule"/>
</dbReference>
<comment type="caution">
    <text evidence="15">The sequence shown here is derived from an EMBL/GenBank/DDBJ whole genome shotgun (WGS) entry which is preliminary data.</text>
</comment>
<organism evidence="15 16">
    <name type="scientific">Symmachiella macrocystis</name>
    <dbReference type="NCBI Taxonomy" id="2527985"/>
    <lineage>
        <taxon>Bacteria</taxon>
        <taxon>Pseudomonadati</taxon>
        <taxon>Planctomycetota</taxon>
        <taxon>Planctomycetia</taxon>
        <taxon>Planctomycetales</taxon>
        <taxon>Planctomycetaceae</taxon>
        <taxon>Symmachiella</taxon>
    </lineage>
</organism>
<dbReference type="NCBIfam" id="TIGR00456">
    <property type="entry name" value="argS"/>
    <property type="match status" value="1"/>
</dbReference>
<evidence type="ECO:0000256" key="1">
    <source>
        <dbReference type="ARBA" id="ARBA00004496"/>
    </source>
</evidence>
<dbReference type="InterPro" id="IPR001278">
    <property type="entry name" value="Arg-tRNA-ligase"/>
</dbReference>
<keyword evidence="4 10" id="KW-0436">Ligase</keyword>
<dbReference type="GO" id="GO:0005524">
    <property type="term" value="F:ATP binding"/>
    <property type="evidence" value="ECO:0007669"/>
    <property type="project" value="UniProtKB-UniRule"/>
</dbReference>
<dbReference type="Gene3D" id="1.10.730.10">
    <property type="entry name" value="Isoleucyl-tRNA Synthetase, Domain 1"/>
    <property type="match status" value="1"/>
</dbReference>
<evidence type="ECO:0000256" key="6">
    <source>
        <dbReference type="ARBA" id="ARBA00022840"/>
    </source>
</evidence>
<keyword evidence="3 10" id="KW-0963">Cytoplasm</keyword>
<dbReference type="EC" id="6.1.1.19" evidence="10"/>
<dbReference type="Pfam" id="PF00750">
    <property type="entry name" value="tRNA-synt_1d"/>
    <property type="match status" value="2"/>
</dbReference>
<proteinExistence type="inferred from homology"/>
<dbReference type="RefSeq" id="WP_146371019.1">
    <property type="nucleotide sequence ID" value="NZ_SJPP01000001.1"/>
</dbReference>
<evidence type="ECO:0000256" key="12">
    <source>
        <dbReference type="SAM" id="Coils"/>
    </source>
</evidence>
<keyword evidence="6 10" id="KW-0067">ATP-binding</keyword>
<keyword evidence="7 10" id="KW-0648">Protein biosynthesis</keyword>
<feature type="domain" description="Arginyl tRNA synthetase N-terminal" evidence="14">
    <location>
        <begin position="5"/>
        <end position="88"/>
    </location>
</feature>
<keyword evidence="8 10" id="KW-0030">Aminoacyl-tRNA synthetase</keyword>
<evidence type="ECO:0000313" key="16">
    <source>
        <dbReference type="Proteomes" id="UP000320735"/>
    </source>
</evidence>
<dbReference type="SUPFAM" id="SSF47323">
    <property type="entry name" value="Anticodon-binding domain of a subclass of class I aminoacyl-tRNA synthetases"/>
    <property type="match status" value="1"/>
</dbReference>
<evidence type="ECO:0000256" key="8">
    <source>
        <dbReference type="ARBA" id="ARBA00023146"/>
    </source>
</evidence>
<reference evidence="15 16" key="1">
    <citation type="submission" date="2019-02" db="EMBL/GenBank/DDBJ databases">
        <title>Deep-cultivation of Planctomycetes and their phenomic and genomic characterization uncovers novel biology.</title>
        <authorList>
            <person name="Wiegand S."/>
            <person name="Jogler M."/>
            <person name="Boedeker C."/>
            <person name="Pinto D."/>
            <person name="Vollmers J."/>
            <person name="Rivas-Marin E."/>
            <person name="Kohn T."/>
            <person name="Peeters S.H."/>
            <person name="Heuer A."/>
            <person name="Rast P."/>
            <person name="Oberbeckmann S."/>
            <person name="Bunk B."/>
            <person name="Jeske O."/>
            <person name="Meyerdierks A."/>
            <person name="Storesund J.E."/>
            <person name="Kallscheuer N."/>
            <person name="Luecker S."/>
            <person name="Lage O.M."/>
            <person name="Pohl T."/>
            <person name="Merkel B.J."/>
            <person name="Hornburger P."/>
            <person name="Mueller R.-W."/>
            <person name="Bruemmer F."/>
            <person name="Labrenz M."/>
            <person name="Spormann A.M."/>
            <person name="Op Den Camp H."/>
            <person name="Overmann J."/>
            <person name="Amann R."/>
            <person name="Jetten M.S.M."/>
            <person name="Mascher T."/>
            <person name="Medema M.H."/>
            <person name="Devos D.P."/>
            <person name="Kaster A.-K."/>
            <person name="Ovreas L."/>
            <person name="Rohde M."/>
            <person name="Galperin M.Y."/>
            <person name="Jogler C."/>
        </authorList>
    </citation>
    <scope>NUCLEOTIDE SEQUENCE [LARGE SCALE GENOMIC DNA]</scope>
    <source>
        <strain evidence="15 16">CA54</strain>
    </source>
</reference>
<dbReference type="FunFam" id="1.10.730.10:FF:000008">
    <property type="entry name" value="Arginine--tRNA ligase"/>
    <property type="match status" value="1"/>
</dbReference>
<dbReference type="AlphaFoldDB" id="A0A5C6BQQ8"/>
<dbReference type="SUPFAM" id="SSF55190">
    <property type="entry name" value="Arginyl-tRNA synthetase (ArgRS), N-terminal 'additional' domain"/>
    <property type="match status" value="1"/>
</dbReference>
<dbReference type="GO" id="GO:0004814">
    <property type="term" value="F:arginine-tRNA ligase activity"/>
    <property type="evidence" value="ECO:0007669"/>
    <property type="project" value="UniProtKB-UniRule"/>
</dbReference>
<dbReference type="HAMAP" id="MF_00123">
    <property type="entry name" value="Arg_tRNA_synth"/>
    <property type="match status" value="1"/>
</dbReference>
<dbReference type="PRINTS" id="PR01038">
    <property type="entry name" value="TRNASYNTHARG"/>
</dbReference>
<gene>
    <name evidence="10 15" type="primary">argS</name>
    <name evidence="15" type="ORF">CA54_25660</name>
</gene>
<dbReference type="GO" id="GO:0005737">
    <property type="term" value="C:cytoplasm"/>
    <property type="evidence" value="ECO:0007669"/>
    <property type="project" value="UniProtKB-SubCell"/>
</dbReference>
<comment type="similarity">
    <text evidence="2 10 11">Belongs to the class-I aminoacyl-tRNA synthetase family.</text>
</comment>
<dbReference type="PANTHER" id="PTHR11956">
    <property type="entry name" value="ARGINYL-TRNA SYNTHETASE"/>
    <property type="match status" value="1"/>
</dbReference>
<comment type="subunit">
    <text evidence="10">Monomer.</text>
</comment>
<comment type="catalytic activity">
    <reaction evidence="9 10">
        <text>tRNA(Arg) + L-arginine + ATP = L-arginyl-tRNA(Arg) + AMP + diphosphate</text>
        <dbReference type="Rhea" id="RHEA:20301"/>
        <dbReference type="Rhea" id="RHEA-COMP:9658"/>
        <dbReference type="Rhea" id="RHEA-COMP:9673"/>
        <dbReference type="ChEBI" id="CHEBI:30616"/>
        <dbReference type="ChEBI" id="CHEBI:32682"/>
        <dbReference type="ChEBI" id="CHEBI:33019"/>
        <dbReference type="ChEBI" id="CHEBI:78442"/>
        <dbReference type="ChEBI" id="CHEBI:78513"/>
        <dbReference type="ChEBI" id="CHEBI:456215"/>
        <dbReference type="EC" id="6.1.1.19"/>
    </reaction>
</comment>
<dbReference type="EMBL" id="SJPP01000001">
    <property type="protein sequence ID" value="TWU13731.1"/>
    <property type="molecule type" value="Genomic_DNA"/>
</dbReference>
<dbReference type="PROSITE" id="PS00178">
    <property type="entry name" value="AA_TRNA_LIGASE_I"/>
    <property type="match status" value="1"/>
</dbReference>
<dbReference type="SUPFAM" id="SSF52374">
    <property type="entry name" value="Nucleotidylyl transferase"/>
    <property type="match status" value="1"/>
</dbReference>
<evidence type="ECO:0000256" key="4">
    <source>
        <dbReference type="ARBA" id="ARBA00022598"/>
    </source>
</evidence>
<keyword evidence="5 10" id="KW-0547">Nucleotide-binding</keyword>
<dbReference type="SMART" id="SM01016">
    <property type="entry name" value="Arg_tRNA_synt_N"/>
    <property type="match status" value="1"/>
</dbReference>
<evidence type="ECO:0000256" key="5">
    <source>
        <dbReference type="ARBA" id="ARBA00022741"/>
    </source>
</evidence>
<dbReference type="PANTHER" id="PTHR11956:SF5">
    <property type="entry name" value="ARGININE--TRNA LIGASE, CYTOPLASMIC"/>
    <property type="match status" value="1"/>
</dbReference>
<dbReference type="Pfam" id="PF05746">
    <property type="entry name" value="DALR_1"/>
    <property type="match status" value="1"/>
</dbReference>
<evidence type="ECO:0000256" key="2">
    <source>
        <dbReference type="ARBA" id="ARBA00005594"/>
    </source>
</evidence>
<evidence type="ECO:0000256" key="11">
    <source>
        <dbReference type="RuleBase" id="RU363038"/>
    </source>
</evidence>
<dbReference type="Proteomes" id="UP000320735">
    <property type="component" value="Unassembled WGS sequence"/>
</dbReference>
<keyword evidence="16" id="KW-1185">Reference proteome</keyword>
<feature type="domain" description="DALR anticodon binding" evidence="13">
    <location>
        <begin position="534"/>
        <end position="653"/>
    </location>
</feature>
<name>A0A5C6BQQ8_9PLAN</name>
<dbReference type="InterPro" id="IPR035684">
    <property type="entry name" value="ArgRS_core"/>
</dbReference>
<accession>A0A5C6BQQ8</accession>
<dbReference type="Gene3D" id="3.30.1360.70">
    <property type="entry name" value="Arginyl tRNA synthetase N-terminal domain"/>
    <property type="match status" value="1"/>
</dbReference>
<dbReference type="Pfam" id="PF03485">
    <property type="entry name" value="Arg_tRNA_synt_N"/>
    <property type="match status" value="1"/>
</dbReference>
<dbReference type="InterPro" id="IPR001412">
    <property type="entry name" value="aa-tRNA-synth_I_CS"/>
</dbReference>
<dbReference type="InterPro" id="IPR009080">
    <property type="entry name" value="tRNAsynth_Ia_anticodon-bd"/>
</dbReference>
<feature type="short sequence motif" description="'HIGH' region" evidence="10">
    <location>
        <begin position="124"/>
        <end position="134"/>
    </location>
</feature>
<evidence type="ECO:0000259" key="13">
    <source>
        <dbReference type="SMART" id="SM00836"/>
    </source>
</evidence>
<dbReference type="InterPro" id="IPR036695">
    <property type="entry name" value="Arg-tRNA-synth_N_sf"/>
</dbReference>
<keyword evidence="12" id="KW-0175">Coiled coil</keyword>
<dbReference type="InterPro" id="IPR005148">
    <property type="entry name" value="Arg-tRNA-synth_N"/>
</dbReference>
<evidence type="ECO:0000313" key="15">
    <source>
        <dbReference type="EMBL" id="TWU13731.1"/>
    </source>
</evidence>
<comment type="subcellular location">
    <subcellularLocation>
        <location evidence="1 10">Cytoplasm</location>
    </subcellularLocation>
</comment>